<organism evidence="2">
    <name type="scientific">viral metagenome</name>
    <dbReference type="NCBI Taxonomy" id="1070528"/>
    <lineage>
        <taxon>unclassified sequences</taxon>
        <taxon>metagenomes</taxon>
        <taxon>organismal metagenomes</taxon>
    </lineage>
</organism>
<sequence length="61" mass="6790">MKTLQVFVITTVALVVAKLVGLLNWSWIMTLAPIILLIISLLIAFIGLCALFALVCWMEKE</sequence>
<keyword evidence="1" id="KW-0812">Transmembrane</keyword>
<name>A0A6M3LJ76_9ZZZZ</name>
<accession>A0A6M3LJ76</accession>
<keyword evidence="1" id="KW-0472">Membrane</keyword>
<reference evidence="2" key="1">
    <citation type="submission" date="2020-03" db="EMBL/GenBank/DDBJ databases">
        <title>The deep terrestrial virosphere.</title>
        <authorList>
            <person name="Holmfeldt K."/>
            <person name="Nilsson E."/>
            <person name="Simone D."/>
            <person name="Lopez-Fernandez M."/>
            <person name="Wu X."/>
            <person name="de Brujin I."/>
            <person name="Lundin D."/>
            <person name="Andersson A."/>
            <person name="Bertilsson S."/>
            <person name="Dopson M."/>
        </authorList>
    </citation>
    <scope>NUCLEOTIDE SEQUENCE</scope>
    <source>
        <strain evidence="2">MM415B04349</strain>
    </source>
</reference>
<feature type="transmembrane region" description="Helical" evidence="1">
    <location>
        <begin position="34"/>
        <end position="57"/>
    </location>
</feature>
<feature type="transmembrane region" description="Helical" evidence="1">
    <location>
        <begin position="7"/>
        <end position="28"/>
    </location>
</feature>
<protein>
    <recommendedName>
        <fullName evidence="3">Transmembrane protein</fullName>
    </recommendedName>
</protein>
<evidence type="ECO:0000256" key="1">
    <source>
        <dbReference type="SAM" id="Phobius"/>
    </source>
</evidence>
<evidence type="ECO:0000313" key="2">
    <source>
        <dbReference type="EMBL" id="QJA93138.1"/>
    </source>
</evidence>
<proteinExistence type="predicted"/>
<dbReference type="AlphaFoldDB" id="A0A6M3LJ76"/>
<dbReference type="EMBL" id="MT143125">
    <property type="protein sequence ID" value="QJA93138.1"/>
    <property type="molecule type" value="Genomic_DNA"/>
</dbReference>
<evidence type="ECO:0008006" key="3">
    <source>
        <dbReference type="Google" id="ProtNLM"/>
    </source>
</evidence>
<keyword evidence="1" id="KW-1133">Transmembrane helix</keyword>
<gene>
    <name evidence="2" type="ORF">MM415B04349_0004</name>
</gene>